<comment type="function">
    <text evidence="5">DNA-dependent RNA polymerase catalyzes the transcription of DNA into RNA using the four ribonucleoside triphosphates as substrates. Specific core component of RNA polymerase III which synthesizes small RNAs, such as 5S rRNA and tRNAs.</text>
</comment>
<proteinExistence type="inferred from homology"/>
<dbReference type="FunFam" id="1.10.10.10:FF:000420">
    <property type="entry name" value="RNA polymerase III subunit, putative"/>
    <property type="match status" value="1"/>
</dbReference>
<evidence type="ECO:0000256" key="6">
    <source>
        <dbReference type="SAM" id="MobiDB-lite"/>
    </source>
</evidence>
<dbReference type="EMBL" id="KX539350">
    <property type="protein sequence ID" value="AOE43192.1"/>
    <property type="molecule type" value="Genomic_DNA"/>
</dbReference>
<feature type="compositionally biased region" description="Basic residues" evidence="6">
    <location>
        <begin position="264"/>
        <end position="275"/>
    </location>
</feature>
<reference evidence="9" key="1">
    <citation type="submission" date="2016-06" db="EMBL/GenBank/DDBJ databases">
        <title>A core phylogeny of Dictyostelia derived from 50 functionally divergent proteins retrieved from five existing and six newly sequenced genomes.</title>
        <authorList>
            <person name="Singh R."/>
            <person name="Schilde C."/>
            <person name="Gezzard T."/>
            <person name="Schaap P."/>
        </authorList>
    </citation>
    <scope>NUCLEOTIDE SEQUENCE</scope>
    <source>
        <strain evidence="9">OhioWILDS</strain>
    </source>
</reference>
<dbReference type="PANTHER" id="PTHR12949">
    <property type="entry name" value="RNA POLYMERASE III DNA DIRECTED -RELATED"/>
    <property type="match status" value="1"/>
</dbReference>
<dbReference type="InterPro" id="IPR039748">
    <property type="entry name" value="RPC3"/>
</dbReference>
<dbReference type="InterPro" id="IPR055207">
    <property type="entry name" value="POLR3C_WHD"/>
</dbReference>
<comment type="similarity">
    <text evidence="5">Belongs to the eukaryotic RPC3/POLR3C RNA polymerase subunit family.</text>
</comment>
<dbReference type="PANTHER" id="PTHR12949:SF0">
    <property type="entry name" value="DNA-DIRECTED RNA POLYMERASE III SUBUNIT RPC3"/>
    <property type="match status" value="1"/>
</dbReference>
<evidence type="ECO:0000259" key="8">
    <source>
        <dbReference type="Pfam" id="PF22536"/>
    </source>
</evidence>
<feature type="region of interest" description="Disordered" evidence="6">
    <location>
        <begin position="223"/>
        <end position="301"/>
    </location>
</feature>
<evidence type="ECO:0000259" key="7">
    <source>
        <dbReference type="Pfam" id="PF08221"/>
    </source>
</evidence>
<evidence type="ECO:0000256" key="1">
    <source>
        <dbReference type="ARBA" id="ARBA00004123"/>
    </source>
</evidence>
<keyword evidence="3 5" id="KW-0804">Transcription</keyword>
<dbReference type="Pfam" id="PF08221">
    <property type="entry name" value="HTH_9"/>
    <property type="match status" value="1"/>
</dbReference>
<sequence length="654" mass="74078">MYKNKVAMDIVKEHFGEDVHRVYSMLVNKGKSSLRMVAQACPGMIQRRVRQCLLVLIQHNLVDYEEFLLPPEKKDSGKDTPAKKGVQEIDEPGLSDAYYSANLNNAVHRLRFAKYITYVREKYGDEASVIVEELMDHGRLTMEAVVAQSLTYTNSRSMGFGDDRTKEFEDIFTDLIVDHFIMKVPKPKPIDAGEEEIKASGKDAKKSNTPLSRQQQAALHDPFALPSSLVKGKSGSDPNLIPNLPMSFLAEEAPPAPIPTSKKSAAKRSTKKPASKSKDSSKSKKRKNTGVEEEEEEEFPELLMVSESEPIQIPGESDIQPLKKRAVEVYTVVTQDDQTQQLINEEKRILWRVNYDQFMVEYKIHVCTYRVTLPLDNKLTFNQSNTTTTRHVKILAGLLFMAMVSICKKSIKAIQDSPTTSIFADDILKAYNNNVEIGQQIDSRQLENYLSIMMVTRPSIITKMTAHSRSSLAPESGVYQVNISNIAAVVKQKMVESIVRQKFGDAGLRIFKLLLIKKQLEPKQIAEFAMIPAKESKTLLFTMMERSIVRLQEVPRSSDHFAARTFYLFYVDIANVSQSMVDDVYKAIYNSRERLKAEMAPHADLLTKMESIPDEQLSEDQTKLLRKVERLTDVLETITLNLDNDLMILSAFCV</sequence>
<dbReference type="AlphaFoldDB" id="A0A1L2FUP7"/>
<dbReference type="Pfam" id="PF22536">
    <property type="entry name" value="WHD_POLR3C"/>
    <property type="match status" value="1"/>
</dbReference>
<comment type="subcellular location">
    <subcellularLocation>
        <location evidence="1 5">Nucleus</location>
    </subcellularLocation>
</comment>
<evidence type="ECO:0000256" key="2">
    <source>
        <dbReference type="ARBA" id="ARBA00022478"/>
    </source>
</evidence>
<dbReference type="InterPro" id="IPR036388">
    <property type="entry name" value="WH-like_DNA-bd_sf"/>
</dbReference>
<dbReference type="GO" id="GO:0005666">
    <property type="term" value="C:RNA polymerase III complex"/>
    <property type="evidence" value="ECO:0007669"/>
    <property type="project" value="UniProtKB-UniRule"/>
</dbReference>
<feature type="region of interest" description="Disordered" evidence="6">
    <location>
        <begin position="199"/>
        <end position="218"/>
    </location>
</feature>
<dbReference type="GO" id="GO:0003697">
    <property type="term" value="F:single-stranded DNA binding"/>
    <property type="evidence" value="ECO:0007669"/>
    <property type="project" value="UniProtKB-UniRule"/>
</dbReference>
<feature type="compositionally biased region" description="Acidic residues" evidence="6">
    <location>
        <begin position="291"/>
        <end position="300"/>
    </location>
</feature>
<dbReference type="Gene3D" id="1.10.10.10">
    <property type="entry name" value="Winged helix-like DNA-binding domain superfamily/Winged helix DNA-binding domain"/>
    <property type="match status" value="3"/>
</dbReference>
<evidence type="ECO:0000256" key="3">
    <source>
        <dbReference type="ARBA" id="ARBA00023163"/>
    </source>
</evidence>
<evidence type="ECO:0000313" key="9">
    <source>
        <dbReference type="EMBL" id="AOE43192.1"/>
    </source>
</evidence>
<evidence type="ECO:0000256" key="4">
    <source>
        <dbReference type="ARBA" id="ARBA00023242"/>
    </source>
</evidence>
<organism evidence="9">
    <name type="scientific">Synstelium polycarpum</name>
    <dbReference type="NCBI Taxonomy" id="361085"/>
    <lineage>
        <taxon>Eukaryota</taxon>
        <taxon>Amoebozoa</taxon>
        <taxon>Evosea</taxon>
        <taxon>Eumycetozoa</taxon>
        <taxon>Dictyostelia</taxon>
        <taxon>Synstelium</taxon>
    </lineage>
</organism>
<feature type="domain" description="RNA polymerase III subunit RPC82-related helix-turn-helix" evidence="7">
    <location>
        <begin position="7"/>
        <end position="64"/>
    </location>
</feature>
<keyword evidence="4 5" id="KW-0539">Nucleus</keyword>
<gene>
    <name evidence="9" type="primary">rpc3</name>
</gene>
<accession>A0A1L2FUP7</accession>
<feature type="compositionally biased region" description="Polar residues" evidence="6">
    <location>
        <begin position="207"/>
        <end position="217"/>
    </location>
</feature>
<keyword evidence="2 5" id="KW-0240">DNA-directed RNA polymerase</keyword>
<feature type="domain" description="DNA-directed RNA polymerase III subunit RPC3 winged-helix" evidence="8">
    <location>
        <begin position="495"/>
        <end position="571"/>
    </location>
</feature>
<comment type="subunit">
    <text evidence="5">Component of the RNA polymerase III (Pol III) complex consisting of 17 subunits.</text>
</comment>
<evidence type="ECO:0000256" key="5">
    <source>
        <dbReference type="RuleBase" id="RU367076"/>
    </source>
</evidence>
<dbReference type="InterPro" id="IPR013197">
    <property type="entry name" value="RNA_pol_III_RPC82-rel_HTH"/>
</dbReference>
<name>A0A1L2FUP7_9MYCE</name>
<protein>
    <recommendedName>
        <fullName evidence="5">DNA-directed RNA polymerase III subunit RPC3</fullName>
        <shortName evidence="5">RNA polymerase III subunit C3</shortName>
    </recommendedName>
</protein>